<evidence type="ECO:0000256" key="4">
    <source>
        <dbReference type="ARBA" id="ARBA00022842"/>
    </source>
</evidence>
<accession>A0A0B3RWQ6</accession>
<dbReference type="PRINTS" id="PR00377">
    <property type="entry name" value="IMPHPHTASES"/>
</dbReference>
<dbReference type="AlphaFoldDB" id="A0A0B3RWQ6"/>
<keyword evidence="3" id="KW-0378">Hydrolase</keyword>
<protein>
    <submittedName>
        <fullName evidence="7">Inositol monophosphatase</fullName>
    </submittedName>
</protein>
<keyword evidence="4 5" id="KW-0460">Magnesium</keyword>
<dbReference type="PANTHER" id="PTHR20854">
    <property type="entry name" value="INOSITOL MONOPHOSPHATASE"/>
    <property type="match status" value="1"/>
</dbReference>
<dbReference type="Gene3D" id="3.40.190.80">
    <property type="match status" value="1"/>
</dbReference>
<evidence type="ECO:0000256" key="5">
    <source>
        <dbReference type="PIRSR" id="PIRSR600760-2"/>
    </source>
</evidence>
<proteinExistence type="inferred from homology"/>
<dbReference type="PROSITE" id="PS00629">
    <property type="entry name" value="IMP_1"/>
    <property type="match status" value="1"/>
</dbReference>
<keyword evidence="8" id="KW-1185">Reference proteome</keyword>
<comment type="caution">
    <text evidence="7">The sequence shown here is derived from an EMBL/GenBank/DDBJ whole genome shotgun (WGS) entry which is preliminary data.</text>
</comment>
<feature type="binding site" evidence="5">
    <location>
        <position position="108"/>
    </location>
    <ligand>
        <name>Mg(2+)</name>
        <dbReference type="ChEBI" id="CHEBI:18420"/>
        <label>1</label>
        <note>catalytic</note>
    </ligand>
</feature>
<dbReference type="Proteomes" id="UP000030960">
    <property type="component" value="Unassembled WGS sequence"/>
</dbReference>
<dbReference type="Pfam" id="PF00459">
    <property type="entry name" value="Inositol_P"/>
    <property type="match status" value="1"/>
</dbReference>
<dbReference type="Gene3D" id="3.30.540.10">
    <property type="entry name" value="Fructose-1,6-Bisphosphatase, subunit A, domain 1"/>
    <property type="match status" value="1"/>
</dbReference>
<evidence type="ECO:0000256" key="1">
    <source>
        <dbReference type="ARBA" id="ARBA00009759"/>
    </source>
</evidence>
<dbReference type="OrthoDB" id="9785695at2"/>
<evidence type="ECO:0000256" key="2">
    <source>
        <dbReference type="ARBA" id="ARBA00022723"/>
    </source>
</evidence>
<dbReference type="GO" id="GO:0006020">
    <property type="term" value="P:inositol metabolic process"/>
    <property type="evidence" value="ECO:0007669"/>
    <property type="project" value="TreeGrafter"/>
</dbReference>
<organism evidence="7 8">
    <name type="scientific">Mameliella alba</name>
    <dbReference type="NCBI Taxonomy" id="561184"/>
    <lineage>
        <taxon>Bacteria</taxon>
        <taxon>Pseudomonadati</taxon>
        <taxon>Pseudomonadota</taxon>
        <taxon>Alphaproteobacteria</taxon>
        <taxon>Rhodobacterales</taxon>
        <taxon>Roseobacteraceae</taxon>
        <taxon>Mameliella</taxon>
    </lineage>
</organism>
<evidence type="ECO:0000256" key="3">
    <source>
        <dbReference type="ARBA" id="ARBA00022801"/>
    </source>
</evidence>
<reference evidence="7 8" key="1">
    <citation type="submission" date="2014-10" db="EMBL/GenBank/DDBJ databases">
        <title>Genome sequence of Ponticoccus sp. strain UMTAT08 isolated from clonal culture of toxic dinoflagellate Alexandrium tamiyavanichii.</title>
        <authorList>
            <person name="Gan H.Y."/>
            <person name="Muhd D.-D."/>
            <person name="Mohd Noor M.E."/>
            <person name="Yeong Y.S."/>
            <person name="Usup G."/>
        </authorList>
    </citation>
    <scope>NUCLEOTIDE SEQUENCE [LARGE SCALE GENOMIC DNA]</scope>
    <source>
        <strain evidence="7 8">UMTAT08</strain>
    </source>
</reference>
<comment type="cofactor">
    <cofactor evidence="5">
        <name>Mg(2+)</name>
        <dbReference type="ChEBI" id="CHEBI:18420"/>
    </cofactor>
</comment>
<evidence type="ECO:0000313" key="8">
    <source>
        <dbReference type="Proteomes" id="UP000030960"/>
    </source>
</evidence>
<feature type="binding site" evidence="5">
    <location>
        <position position="105"/>
    </location>
    <ligand>
        <name>Mg(2+)</name>
        <dbReference type="ChEBI" id="CHEBI:18420"/>
        <label>1</label>
        <note>catalytic</note>
    </ligand>
</feature>
<dbReference type="RefSeq" id="WP_052244538.1">
    <property type="nucleotide sequence ID" value="NZ_JSUQ01000011.1"/>
</dbReference>
<dbReference type="EMBL" id="JSUQ01000011">
    <property type="protein sequence ID" value="KHQ52532.1"/>
    <property type="molecule type" value="Genomic_DNA"/>
</dbReference>
<dbReference type="STRING" id="561184.SAMN05216376_10954"/>
<evidence type="ECO:0000313" key="7">
    <source>
        <dbReference type="EMBL" id="KHQ52532.1"/>
    </source>
</evidence>
<dbReference type="InterPro" id="IPR020583">
    <property type="entry name" value="Inositol_monoP_metal-BS"/>
</dbReference>
<evidence type="ECO:0000256" key="6">
    <source>
        <dbReference type="SAM" id="MobiDB-lite"/>
    </source>
</evidence>
<dbReference type="GO" id="GO:0007165">
    <property type="term" value="P:signal transduction"/>
    <property type="evidence" value="ECO:0007669"/>
    <property type="project" value="TreeGrafter"/>
</dbReference>
<dbReference type="SUPFAM" id="SSF56655">
    <property type="entry name" value="Carbohydrate phosphatase"/>
    <property type="match status" value="1"/>
</dbReference>
<dbReference type="PANTHER" id="PTHR20854:SF4">
    <property type="entry name" value="INOSITOL-1-MONOPHOSPHATASE-RELATED"/>
    <property type="match status" value="1"/>
</dbReference>
<sequence>MSDSLPMPVTAPLTSAQRTQLFNLVRRAAKAEIMPRFRKLGTHQIGEKTGPQDLVTEADTSAEAMITRGLQRFFPSAVIVGEEAASSNPDLVKKIPEAELCFTIDPVDGTWNFAKGLPLFGVMVSVLRFGRPVFGLLYDPVLNDIVWADTEHPAQIQLPRRDSRFVNTDHDQNKPLDQLNGFVPLFLIPEDKRAEAAATLPKFGRVWSLRCACHEFRTLAQGEVDFVLFAKLTAWDQPAGVVVTRQAGGHVAMLDGSEYAGDTSSGYLLAASDKATWDKVRDAFAFLLDAPAPDPAPAPEKNAYPGELAVDSDA</sequence>
<feature type="binding site" evidence="5">
    <location>
        <position position="82"/>
    </location>
    <ligand>
        <name>Mg(2+)</name>
        <dbReference type="ChEBI" id="CHEBI:18420"/>
        <label>1</label>
        <note>catalytic</note>
    </ligand>
</feature>
<dbReference type="GO" id="GO:0046872">
    <property type="term" value="F:metal ion binding"/>
    <property type="evidence" value="ECO:0007669"/>
    <property type="project" value="UniProtKB-KW"/>
</dbReference>
<name>A0A0B3RWQ6_9RHOB</name>
<keyword evidence="2 5" id="KW-0479">Metal-binding</keyword>
<dbReference type="GO" id="GO:0008934">
    <property type="term" value="F:inositol monophosphate 1-phosphatase activity"/>
    <property type="evidence" value="ECO:0007669"/>
    <property type="project" value="TreeGrafter"/>
</dbReference>
<comment type="similarity">
    <text evidence="1">Belongs to the inositol monophosphatase superfamily.</text>
</comment>
<feature type="region of interest" description="Disordered" evidence="6">
    <location>
        <begin position="291"/>
        <end position="314"/>
    </location>
</feature>
<dbReference type="InterPro" id="IPR000760">
    <property type="entry name" value="Inositol_monophosphatase-like"/>
</dbReference>
<gene>
    <name evidence="7" type="ORF">OA50_03007</name>
</gene>
<feature type="binding site" evidence="5">
    <location>
        <position position="236"/>
    </location>
    <ligand>
        <name>Mg(2+)</name>
        <dbReference type="ChEBI" id="CHEBI:18420"/>
        <label>1</label>
        <note>catalytic</note>
    </ligand>
</feature>